<keyword evidence="2" id="KW-0732">Signal</keyword>
<reference evidence="3 4" key="1">
    <citation type="submission" date="2016-10" db="EMBL/GenBank/DDBJ databases">
        <authorList>
            <person name="de Groot N.N."/>
        </authorList>
    </citation>
    <scope>NUCLEOTIDE SEQUENCE [LARGE SCALE GENOMIC DNA]</scope>
    <source>
        <strain evidence="3 4">CGMCC 4.7037</strain>
    </source>
</reference>
<evidence type="ECO:0000313" key="4">
    <source>
        <dbReference type="Proteomes" id="UP000236732"/>
    </source>
</evidence>
<dbReference type="PROSITE" id="PS51257">
    <property type="entry name" value="PROKAR_LIPOPROTEIN"/>
    <property type="match status" value="1"/>
</dbReference>
<evidence type="ECO:0000256" key="1">
    <source>
        <dbReference type="SAM" id="MobiDB-lite"/>
    </source>
</evidence>
<dbReference type="EMBL" id="FNVT01000037">
    <property type="protein sequence ID" value="SEH03444.1"/>
    <property type="molecule type" value="Genomic_DNA"/>
</dbReference>
<evidence type="ECO:0000313" key="3">
    <source>
        <dbReference type="EMBL" id="SEH03444.1"/>
    </source>
</evidence>
<feature type="region of interest" description="Disordered" evidence="1">
    <location>
        <begin position="22"/>
        <end position="53"/>
    </location>
</feature>
<evidence type="ECO:0008006" key="5">
    <source>
        <dbReference type="Google" id="ProtNLM"/>
    </source>
</evidence>
<keyword evidence="4" id="KW-1185">Reference proteome</keyword>
<feature type="region of interest" description="Disordered" evidence="1">
    <location>
        <begin position="86"/>
        <end position="173"/>
    </location>
</feature>
<evidence type="ECO:0000256" key="2">
    <source>
        <dbReference type="SAM" id="SignalP"/>
    </source>
</evidence>
<sequence>MRGRVLIALAAVTLLLAGCGADEGGSDVASRTGNGTGNQAASSAKPSEDPREKMLKYAQCMRENGVDMPDPDPNQGGVMFKLDKDTSQETMQKAQEVCKQHQPSGQRADGGDPKRAEAMRKVAQCMRDNGVEDYPDPEGNTVRINGDVDQDPDFKAAQEKCQKEAAEAGMGGS</sequence>
<feature type="chain" id="PRO_5009297744" description="PT repeat-containing protein" evidence="2">
    <location>
        <begin position="22"/>
        <end position="173"/>
    </location>
</feature>
<accession>A0A1H6F3C1</accession>
<dbReference type="Proteomes" id="UP000236732">
    <property type="component" value="Unassembled WGS sequence"/>
</dbReference>
<dbReference type="AlphaFoldDB" id="A0A1H6F3C1"/>
<feature type="compositionally biased region" description="Basic and acidic residues" evidence="1">
    <location>
        <begin position="152"/>
        <end position="166"/>
    </location>
</feature>
<feature type="compositionally biased region" description="Polar residues" evidence="1">
    <location>
        <begin position="29"/>
        <end position="45"/>
    </location>
</feature>
<dbReference type="OrthoDB" id="7949713at2"/>
<name>A0A1H6F3C1_9ACTN</name>
<feature type="compositionally biased region" description="Basic and acidic residues" evidence="1">
    <location>
        <begin position="109"/>
        <end position="120"/>
    </location>
</feature>
<proteinExistence type="predicted"/>
<protein>
    <recommendedName>
        <fullName evidence="5">PT repeat-containing protein</fullName>
    </recommendedName>
</protein>
<organism evidence="3 4">
    <name type="scientific">Nonomuraea solani</name>
    <dbReference type="NCBI Taxonomy" id="1144553"/>
    <lineage>
        <taxon>Bacteria</taxon>
        <taxon>Bacillati</taxon>
        <taxon>Actinomycetota</taxon>
        <taxon>Actinomycetes</taxon>
        <taxon>Streptosporangiales</taxon>
        <taxon>Streptosporangiaceae</taxon>
        <taxon>Nonomuraea</taxon>
    </lineage>
</organism>
<gene>
    <name evidence="3" type="ORF">SAMN05444920_1374</name>
</gene>
<dbReference type="RefSeq" id="WP_146104215.1">
    <property type="nucleotide sequence ID" value="NZ_FNVT01000037.1"/>
</dbReference>
<feature type="signal peptide" evidence="2">
    <location>
        <begin position="1"/>
        <end position="21"/>
    </location>
</feature>